<dbReference type="GO" id="GO:0000122">
    <property type="term" value="P:negative regulation of transcription by RNA polymerase II"/>
    <property type="evidence" value="ECO:0007669"/>
    <property type="project" value="TreeGrafter"/>
</dbReference>
<feature type="compositionally biased region" description="Low complexity" evidence="4">
    <location>
        <begin position="429"/>
        <end position="440"/>
    </location>
</feature>
<feature type="compositionally biased region" description="Low complexity" evidence="4">
    <location>
        <begin position="279"/>
        <end position="291"/>
    </location>
</feature>
<feature type="DNA-binding region" description="HMG box" evidence="3">
    <location>
        <begin position="99"/>
        <end position="171"/>
    </location>
</feature>
<dbReference type="SMART" id="SM00398">
    <property type="entry name" value="HMG"/>
    <property type="match status" value="1"/>
</dbReference>
<dbReference type="EMBL" id="KV417314">
    <property type="protein sequence ID" value="KZO92114.1"/>
    <property type="molecule type" value="Genomic_DNA"/>
</dbReference>
<feature type="domain" description="HMG box" evidence="5">
    <location>
        <begin position="99"/>
        <end position="171"/>
    </location>
</feature>
<evidence type="ECO:0000259" key="5">
    <source>
        <dbReference type="PROSITE" id="PS50118"/>
    </source>
</evidence>
<evidence type="ECO:0000256" key="1">
    <source>
        <dbReference type="ARBA" id="ARBA00023125"/>
    </source>
</evidence>
<accession>A0A167HYJ1</accession>
<gene>
    <name evidence="6" type="ORF">CALVIDRAFT_530398</name>
</gene>
<evidence type="ECO:0000313" key="7">
    <source>
        <dbReference type="Proteomes" id="UP000076738"/>
    </source>
</evidence>
<dbReference type="Proteomes" id="UP000076738">
    <property type="component" value="Unassembled WGS sequence"/>
</dbReference>
<name>A0A167HYJ1_CALVF</name>
<organism evidence="6 7">
    <name type="scientific">Calocera viscosa (strain TUFC12733)</name>
    <dbReference type="NCBI Taxonomy" id="1330018"/>
    <lineage>
        <taxon>Eukaryota</taxon>
        <taxon>Fungi</taxon>
        <taxon>Dikarya</taxon>
        <taxon>Basidiomycota</taxon>
        <taxon>Agaricomycotina</taxon>
        <taxon>Dacrymycetes</taxon>
        <taxon>Dacrymycetales</taxon>
        <taxon>Dacrymycetaceae</taxon>
        <taxon>Calocera</taxon>
    </lineage>
</organism>
<sequence>MARPVEQSNVGGAQPAWSNNEATATALKANVSQGQAPAQTQQAATISPTLEDTENSGAEAEEEEEMMLEETGEPEGEAMDVEEQYEALTQQSLNADGTPKRPMNAFMIWGRRRRPQLADQHPMLRTGDISKLMSDEWSSMPKVRLIEEKEHYQNMAKRLKDAFNARWPTYVYKRRPNNSRRKRKKVSDPAGADPRGSEGSRGVQKRGSFSSVGTISNITTFSSRPSTARSLSGQSAGTDSPPTTGSSRVSTGHIPTVASQTGTPSVVQGGYGGYARPDSSGPSSWSWSSGSAVQHDLPVPASASTSSVPPMRRQTSQHSMSGIAANGPPQFKHEEEEEVVYRSGNSPDTEHMWHGAAVSRGFNIADFQPQQRGEFNITDFQPRDNVTNDPNWISQFQMSSSYGMSGSHATSSQSRSYSGGHSMPPLPGFPSGSRGSFSSLNALHNFGASSTSPQDRFASNNPPAASSTSPGIEGASRSSYSFSSMNGSFPAASATSSVTPPAEQPRGSNYFNGSTFQNTAVNAATQQQGRSSLPNVLSIPQQGRPEDRNSGGYWSPHGEQTR</sequence>
<feature type="compositionally biased region" description="Polar residues" evidence="4">
    <location>
        <begin position="529"/>
        <end position="541"/>
    </location>
</feature>
<evidence type="ECO:0000256" key="4">
    <source>
        <dbReference type="SAM" id="MobiDB-lite"/>
    </source>
</evidence>
<protein>
    <recommendedName>
        <fullName evidence="5">HMG box domain-containing protein</fullName>
    </recommendedName>
</protein>
<dbReference type="InterPro" id="IPR050140">
    <property type="entry name" value="SRY-related_HMG-box_TF-like"/>
</dbReference>
<dbReference type="AlphaFoldDB" id="A0A167HYJ1"/>
<feature type="compositionally biased region" description="Basic residues" evidence="4">
    <location>
        <begin position="173"/>
        <end position="185"/>
    </location>
</feature>
<feature type="compositionally biased region" description="Low complexity" evidence="4">
    <location>
        <begin position="517"/>
        <end position="528"/>
    </location>
</feature>
<dbReference type="PROSITE" id="PS50118">
    <property type="entry name" value="HMG_BOX_2"/>
    <property type="match status" value="1"/>
</dbReference>
<feature type="compositionally biased region" description="Polar residues" evidence="4">
    <location>
        <begin position="257"/>
        <end position="266"/>
    </location>
</feature>
<dbReference type="Pfam" id="PF00505">
    <property type="entry name" value="HMG_box"/>
    <property type="match status" value="1"/>
</dbReference>
<feature type="region of interest" description="Disordered" evidence="4">
    <location>
        <begin position="1"/>
        <end position="77"/>
    </location>
</feature>
<feature type="compositionally biased region" description="Polar residues" evidence="4">
    <location>
        <begin position="506"/>
        <end position="516"/>
    </location>
</feature>
<dbReference type="GO" id="GO:0005634">
    <property type="term" value="C:nucleus"/>
    <property type="evidence" value="ECO:0007669"/>
    <property type="project" value="UniProtKB-UniRule"/>
</dbReference>
<feature type="compositionally biased region" description="Low complexity" evidence="4">
    <location>
        <begin position="458"/>
        <end position="501"/>
    </location>
</feature>
<dbReference type="PANTHER" id="PTHR10270:SF324">
    <property type="entry name" value="SOX DOMAIN-CONTAINING PROTEIN DICHAETE-RELATED"/>
    <property type="match status" value="1"/>
</dbReference>
<evidence type="ECO:0000256" key="3">
    <source>
        <dbReference type="PROSITE-ProRule" id="PRU00267"/>
    </source>
</evidence>
<feature type="region of interest" description="Disordered" evidence="4">
    <location>
        <begin position="173"/>
        <end position="348"/>
    </location>
</feature>
<reference evidence="6 7" key="1">
    <citation type="journal article" date="2016" name="Mol. Biol. Evol.">
        <title>Comparative Genomics of Early-Diverging Mushroom-Forming Fungi Provides Insights into the Origins of Lignocellulose Decay Capabilities.</title>
        <authorList>
            <person name="Nagy L.G."/>
            <person name="Riley R."/>
            <person name="Tritt A."/>
            <person name="Adam C."/>
            <person name="Daum C."/>
            <person name="Floudas D."/>
            <person name="Sun H."/>
            <person name="Yadav J.S."/>
            <person name="Pangilinan J."/>
            <person name="Larsson K.H."/>
            <person name="Matsuura K."/>
            <person name="Barry K."/>
            <person name="Labutti K."/>
            <person name="Kuo R."/>
            <person name="Ohm R.A."/>
            <person name="Bhattacharya S.S."/>
            <person name="Shirouzu T."/>
            <person name="Yoshinaga Y."/>
            <person name="Martin F.M."/>
            <person name="Grigoriev I.V."/>
            <person name="Hibbett D.S."/>
        </authorList>
    </citation>
    <scope>NUCLEOTIDE SEQUENCE [LARGE SCALE GENOMIC DNA]</scope>
    <source>
        <strain evidence="6 7">TUFC12733</strain>
    </source>
</reference>
<feature type="compositionally biased region" description="Low complexity" evidence="4">
    <location>
        <begin position="298"/>
        <end position="310"/>
    </location>
</feature>
<feature type="compositionally biased region" description="Polar residues" evidence="4">
    <location>
        <begin position="1"/>
        <end position="23"/>
    </location>
</feature>
<dbReference type="Gene3D" id="1.10.30.10">
    <property type="entry name" value="High mobility group box domain"/>
    <property type="match status" value="1"/>
</dbReference>
<dbReference type="GO" id="GO:0030154">
    <property type="term" value="P:cell differentiation"/>
    <property type="evidence" value="ECO:0007669"/>
    <property type="project" value="TreeGrafter"/>
</dbReference>
<dbReference type="InterPro" id="IPR009071">
    <property type="entry name" value="HMG_box_dom"/>
</dbReference>
<dbReference type="PANTHER" id="PTHR10270">
    <property type="entry name" value="SOX TRANSCRIPTION FACTOR"/>
    <property type="match status" value="1"/>
</dbReference>
<keyword evidence="7" id="KW-1185">Reference proteome</keyword>
<evidence type="ECO:0000313" key="6">
    <source>
        <dbReference type="EMBL" id="KZO92114.1"/>
    </source>
</evidence>
<feature type="compositionally biased region" description="Acidic residues" evidence="4">
    <location>
        <begin position="51"/>
        <end position="77"/>
    </location>
</feature>
<feature type="region of interest" description="Disordered" evidence="4">
    <location>
        <begin position="402"/>
        <end position="562"/>
    </location>
</feature>
<keyword evidence="2 3" id="KW-0539">Nucleus</keyword>
<feature type="compositionally biased region" description="Low complexity" evidence="4">
    <location>
        <begin position="411"/>
        <end position="422"/>
    </location>
</feature>
<dbReference type="OrthoDB" id="1919336at2759"/>
<feature type="compositionally biased region" description="Low complexity" evidence="4">
    <location>
        <begin position="35"/>
        <end position="45"/>
    </location>
</feature>
<evidence type="ECO:0000256" key="2">
    <source>
        <dbReference type="ARBA" id="ARBA00023242"/>
    </source>
</evidence>
<dbReference type="SUPFAM" id="SSF47095">
    <property type="entry name" value="HMG-box"/>
    <property type="match status" value="1"/>
</dbReference>
<proteinExistence type="predicted"/>
<feature type="compositionally biased region" description="Polar residues" evidence="4">
    <location>
        <begin position="207"/>
        <end position="250"/>
    </location>
</feature>
<dbReference type="GO" id="GO:0000978">
    <property type="term" value="F:RNA polymerase II cis-regulatory region sequence-specific DNA binding"/>
    <property type="evidence" value="ECO:0007669"/>
    <property type="project" value="TreeGrafter"/>
</dbReference>
<dbReference type="GO" id="GO:0001228">
    <property type="term" value="F:DNA-binding transcription activator activity, RNA polymerase II-specific"/>
    <property type="evidence" value="ECO:0007669"/>
    <property type="project" value="TreeGrafter"/>
</dbReference>
<dbReference type="InterPro" id="IPR036910">
    <property type="entry name" value="HMG_box_dom_sf"/>
</dbReference>
<keyword evidence="1 3" id="KW-0238">DNA-binding</keyword>
<dbReference type="STRING" id="1330018.A0A167HYJ1"/>